<name>G9YFH4_9FIRM</name>
<dbReference type="HOGENOM" id="CLU_3228815_0_0_9"/>
<protein>
    <submittedName>
        <fullName evidence="1">Uncharacterized protein</fullName>
    </submittedName>
</protein>
<dbReference type="EMBL" id="AGCJ01000012">
    <property type="protein sequence ID" value="EHM43140.1"/>
    <property type="molecule type" value="Genomic_DNA"/>
</dbReference>
<proteinExistence type="predicted"/>
<gene>
    <name evidence="1" type="ORF">HMPREF0080_00385</name>
</gene>
<accession>G9YFH4</accession>
<reference evidence="1 2" key="1">
    <citation type="submission" date="2011-08" db="EMBL/GenBank/DDBJ databases">
        <authorList>
            <person name="Weinstock G."/>
            <person name="Sodergren E."/>
            <person name="Clifton S."/>
            <person name="Fulton L."/>
            <person name="Fulton B."/>
            <person name="Courtney L."/>
            <person name="Fronick C."/>
            <person name="Harrison M."/>
            <person name="Strong C."/>
            <person name="Farmer C."/>
            <person name="Delahaunty K."/>
            <person name="Markovic C."/>
            <person name="Hall O."/>
            <person name="Minx P."/>
            <person name="Tomlinson C."/>
            <person name="Mitreva M."/>
            <person name="Hou S."/>
            <person name="Chen J."/>
            <person name="Wollam A."/>
            <person name="Pepin K.H."/>
            <person name="Johnson M."/>
            <person name="Bhonagiri V."/>
            <person name="Zhang X."/>
            <person name="Suruliraj S."/>
            <person name="Warren W."/>
            <person name="Chinwalla A."/>
            <person name="Mardis E.R."/>
            <person name="Wilson R.K."/>
        </authorList>
    </citation>
    <scope>NUCLEOTIDE SEQUENCE [LARGE SCALE GENOMIC DNA]</scope>
    <source>
        <strain evidence="1 2">F0357</strain>
    </source>
</reference>
<evidence type="ECO:0000313" key="1">
    <source>
        <dbReference type="EMBL" id="EHM43140.1"/>
    </source>
</evidence>
<dbReference type="AlphaFoldDB" id="G9YFH4"/>
<sequence>MNAWVSPPLRNINQNKIMRYIRKKIPFRKRRGPCIISRKIRRN</sequence>
<dbReference type="Proteomes" id="UP000005481">
    <property type="component" value="Unassembled WGS sequence"/>
</dbReference>
<keyword evidence="2" id="KW-1185">Reference proteome</keyword>
<dbReference type="STRING" id="861450.HMPREF0080_00385"/>
<comment type="caution">
    <text evidence="1">The sequence shown here is derived from an EMBL/GenBank/DDBJ whole genome shotgun (WGS) entry which is preliminary data.</text>
</comment>
<organism evidence="1 2">
    <name type="scientific">Anaeroglobus geminatus F0357</name>
    <dbReference type="NCBI Taxonomy" id="861450"/>
    <lineage>
        <taxon>Bacteria</taxon>
        <taxon>Bacillati</taxon>
        <taxon>Bacillota</taxon>
        <taxon>Negativicutes</taxon>
        <taxon>Veillonellales</taxon>
        <taxon>Veillonellaceae</taxon>
        <taxon>Anaeroglobus</taxon>
    </lineage>
</organism>
<evidence type="ECO:0000313" key="2">
    <source>
        <dbReference type="Proteomes" id="UP000005481"/>
    </source>
</evidence>